<evidence type="ECO:0000313" key="1">
    <source>
        <dbReference type="EMBL" id="KGE13515.1"/>
    </source>
</evidence>
<gene>
    <name evidence="1" type="ORF">DI53_2703</name>
</gene>
<dbReference type="Pfam" id="PF09553">
    <property type="entry name" value="RE_Eco47II"/>
    <property type="match status" value="1"/>
</dbReference>
<dbReference type="EMBL" id="JJMU01000049">
    <property type="protein sequence ID" value="KGE13515.1"/>
    <property type="molecule type" value="Genomic_DNA"/>
</dbReference>
<dbReference type="AlphaFoldDB" id="A0A0B8T776"/>
<accession>A0A0B8T776</accession>
<reference evidence="1 2" key="2">
    <citation type="journal article" date="2015" name="PLoS ONE">
        <title>Whole-Genome Optical Mapping and Finished Genome Sequence of Sphingobacterium deserti sp. nov., a New Species Isolated from the Western Desert of China.</title>
        <authorList>
            <person name="Teng C."/>
            <person name="Zhou Z."/>
            <person name="Molnar I."/>
            <person name="Li X."/>
            <person name="Tang R."/>
            <person name="Chen M."/>
            <person name="Wang L."/>
            <person name="Su S."/>
            <person name="Zhang W."/>
            <person name="Lin M."/>
        </authorList>
    </citation>
    <scope>NUCLEOTIDE SEQUENCE [LARGE SCALE GENOMIC DNA]</scope>
    <source>
        <strain evidence="2">ACCC05744</strain>
    </source>
</reference>
<name>A0A0B8T776_9SPHI</name>
<dbReference type="PATRIC" id="fig|1229276.3.peg.2785"/>
<dbReference type="GO" id="GO:0009036">
    <property type="term" value="F:type II site-specific deoxyribonuclease activity"/>
    <property type="evidence" value="ECO:0007669"/>
    <property type="project" value="InterPro"/>
</dbReference>
<dbReference type="Proteomes" id="UP000031802">
    <property type="component" value="Unassembled WGS sequence"/>
</dbReference>
<dbReference type="OrthoDB" id="9806692at2"/>
<reference evidence="2" key="1">
    <citation type="submission" date="2014-04" db="EMBL/GenBank/DDBJ databases">
        <title>Whole-Genome optical mapping and complete genome sequence of Sphingobacterium deserti sp. nov., a new spaces isolated from desert in the west of China.</title>
        <authorList>
            <person name="Teng C."/>
            <person name="Zhou Z."/>
            <person name="Li X."/>
            <person name="Chen M."/>
            <person name="Lin M."/>
            <person name="Wang L."/>
            <person name="Su S."/>
            <person name="Zhang C."/>
            <person name="Zhang W."/>
        </authorList>
    </citation>
    <scope>NUCLEOTIDE SEQUENCE [LARGE SCALE GENOMIC DNA]</scope>
    <source>
        <strain evidence="2">ACCC05744</strain>
    </source>
</reference>
<protein>
    <submittedName>
        <fullName evidence="1">Type II restriction enzyme (Eco47II, Sau96I)</fullName>
    </submittedName>
</protein>
<organism evidence="1 2">
    <name type="scientific">Sphingobacterium deserti</name>
    <dbReference type="NCBI Taxonomy" id="1229276"/>
    <lineage>
        <taxon>Bacteria</taxon>
        <taxon>Pseudomonadati</taxon>
        <taxon>Bacteroidota</taxon>
        <taxon>Sphingobacteriia</taxon>
        <taxon>Sphingobacteriales</taxon>
        <taxon>Sphingobacteriaceae</taxon>
        <taxon>Sphingobacterium</taxon>
    </lineage>
</organism>
<sequence>MPYLYWINDESLILATQGLLEKAVAIKDQAEKNMNKNVLDPFSSLFQMGGFGLNYEEWRISEITRQTQKSLQNHVGDFHQNILGSVAGWENKRTGNVIDLVNADRKIVAEVKNKHNTVKGSDLVGLYDTLGNAVNQKVSVYNGYTSYYVTIIPSKAVRINKPFTPSDNKKGQKRAADENIRVIDGASFYELVTGDLNALRDLFSVMPQVIADITGKKFADGEVGLLTSLFNGAYGE</sequence>
<dbReference type="RefSeq" id="WP_037500344.1">
    <property type="nucleotide sequence ID" value="NZ_JJMU01000049.1"/>
</dbReference>
<comment type="caution">
    <text evidence="1">The sequence shown here is derived from an EMBL/GenBank/DDBJ whole genome shotgun (WGS) entry which is preliminary data.</text>
</comment>
<dbReference type="GO" id="GO:0009307">
    <property type="term" value="P:DNA restriction-modification system"/>
    <property type="evidence" value="ECO:0007669"/>
    <property type="project" value="InterPro"/>
</dbReference>
<dbReference type="STRING" id="1229276.DI53_2703"/>
<dbReference type="eggNOG" id="ENOG502Z7MS">
    <property type="taxonomic scope" value="Bacteria"/>
</dbReference>
<proteinExistence type="predicted"/>
<dbReference type="InterPro" id="IPR019057">
    <property type="entry name" value="Restrct_endonuc_II_Eco47II"/>
</dbReference>
<keyword evidence="2" id="KW-1185">Reference proteome</keyword>
<evidence type="ECO:0000313" key="2">
    <source>
        <dbReference type="Proteomes" id="UP000031802"/>
    </source>
</evidence>
<dbReference type="GO" id="GO:0003677">
    <property type="term" value="F:DNA binding"/>
    <property type="evidence" value="ECO:0007669"/>
    <property type="project" value="InterPro"/>
</dbReference>